<dbReference type="Proteomes" id="UP000248961">
    <property type="component" value="Unassembled WGS sequence"/>
</dbReference>
<feature type="compositionally biased region" description="Polar residues" evidence="1">
    <location>
        <begin position="178"/>
        <end position="233"/>
    </location>
</feature>
<organism evidence="2 3">
    <name type="scientific">Aspergillus homomorphus (strain CBS 101889)</name>
    <dbReference type="NCBI Taxonomy" id="1450537"/>
    <lineage>
        <taxon>Eukaryota</taxon>
        <taxon>Fungi</taxon>
        <taxon>Dikarya</taxon>
        <taxon>Ascomycota</taxon>
        <taxon>Pezizomycotina</taxon>
        <taxon>Eurotiomycetes</taxon>
        <taxon>Eurotiomycetidae</taxon>
        <taxon>Eurotiales</taxon>
        <taxon>Aspergillaceae</taxon>
        <taxon>Aspergillus</taxon>
        <taxon>Aspergillus subgen. Circumdati</taxon>
    </lineage>
</organism>
<feature type="region of interest" description="Disordered" evidence="1">
    <location>
        <begin position="68"/>
        <end position="131"/>
    </location>
</feature>
<proteinExistence type="predicted"/>
<evidence type="ECO:0000256" key="1">
    <source>
        <dbReference type="SAM" id="MobiDB-lite"/>
    </source>
</evidence>
<dbReference type="VEuPathDB" id="FungiDB:BO97DRAFT_241613"/>
<feature type="region of interest" description="Disordered" evidence="1">
    <location>
        <begin position="32"/>
        <end position="52"/>
    </location>
</feature>
<dbReference type="EMBL" id="KZ824272">
    <property type="protein sequence ID" value="RAL15274.1"/>
    <property type="molecule type" value="Genomic_DNA"/>
</dbReference>
<feature type="region of interest" description="Disordered" evidence="1">
    <location>
        <begin position="174"/>
        <end position="233"/>
    </location>
</feature>
<feature type="compositionally biased region" description="Polar residues" evidence="1">
    <location>
        <begin position="68"/>
        <end position="77"/>
    </location>
</feature>
<keyword evidence="3" id="KW-1185">Reference proteome</keyword>
<dbReference type="GeneID" id="37195083"/>
<dbReference type="OrthoDB" id="10331489at2759"/>
<evidence type="ECO:0000313" key="2">
    <source>
        <dbReference type="EMBL" id="RAL15274.1"/>
    </source>
</evidence>
<dbReference type="AlphaFoldDB" id="A0A395IAU5"/>
<feature type="compositionally biased region" description="Polar residues" evidence="1">
    <location>
        <begin position="96"/>
        <end position="106"/>
    </location>
</feature>
<reference evidence="2 3" key="1">
    <citation type="submission" date="2018-02" db="EMBL/GenBank/DDBJ databases">
        <title>The genomes of Aspergillus section Nigri reveals drivers in fungal speciation.</title>
        <authorList>
            <consortium name="DOE Joint Genome Institute"/>
            <person name="Vesth T.C."/>
            <person name="Nybo J."/>
            <person name="Theobald S."/>
            <person name="Brandl J."/>
            <person name="Frisvad J.C."/>
            <person name="Nielsen K.F."/>
            <person name="Lyhne E.K."/>
            <person name="Kogle M.E."/>
            <person name="Kuo A."/>
            <person name="Riley R."/>
            <person name="Clum A."/>
            <person name="Nolan M."/>
            <person name="Lipzen A."/>
            <person name="Salamov A."/>
            <person name="Henrissat B."/>
            <person name="Wiebenga A."/>
            <person name="De vries R.P."/>
            <person name="Grigoriev I.V."/>
            <person name="Mortensen U.H."/>
            <person name="Andersen M.R."/>
            <person name="Baker S.E."/>
        </authorList>
    </citation>
    <scope>NUCLEOTIDE SEQUENCE [LARGE SCALE GENOMIC DNA]</scope>
    <source>
        <strain evidence="2 3">CBS 101889</strain>
    </source>
</reference>
<feature type="compositionally biased region" description="Polar residues" evidence="1">
    <location>
        <begin position="115"/>
        <end position="126"/>
    </location>
</feature>
<gene>
    <name evidence="2" type="ORF">BO97DRAFT_241613</name>
</gene>
<protein>
    <submittedName>
        <fullName evidence="2">Uncharacterized protein</fullName>
    </submittedName>
</protein>
<name>A0A395IAU5_ASPHC</name>
<sequence length="233" mass="24991">MNPFSTNLTIGTAIESTGRQDATKQSKNVELANNSSSQHARSCSDTYESPQNTARRLKVIDLMNISSSQRAQSTPYVTASPKAAVPSEDLEPVDNLSRQQSQCPTGPSTPPVSHARSSACTPNTDAMYSPNETEEQVPDLIYSPYSPTAVEENVSDLIYSPYSPTAMKVQAPDAMDSPTMTEEQAPPSSTASYYTVGETSGLGQPNLEVQEQAPPQSEDTGACNHPTSFLHTL</sequence>
<dbReference type="STRING" id="1450537.A0A395IAU5"/>
<evidence type="ECO:0000313" key="3">
    <source>
        <dbReference type="Proteomes" id="UP000248961"/>
    </source>
</evidence>
<accession>A0A395IAU5</accession>
<dbReference type="RefSeq" id="XP_025554428.1">
    <property type="nucleotide sequence ID" value="XM_025690794.1"/>
</dbReference>